<dbReference type="InterPro" id="IPR029052">
    <property type="entry name" value="Metallo-depent_PP-like"/>
</dbReference>
<evidence type="ECO:0000256" key="1">
    <source>
        <dbReference type="SAM" id="MobiDB-lite"/>
    </source>
</evidence>
<dbReference type="Gene3D" id="3.60.21.10">
    <property type="match status" value="1"/>
</dbReference>
<evidence type="ECO:0000259" key="2">
    <source>
        <dbReference type="Pfam" id="PF00149"/>
    </source>
</evidence>
<dbReference type="RefSeq" id="WP_126630573.1">
    <property type="nucleotide sequence ID" value="NZ_BIFT01000002.1"/>
</dbReference>
<feature type="domain" description="Calcineurin-like phosphoesterase" evidence="2">
    <location>
        <begin position="77"/>
        <end position="285"/>
    </location>
</feature>
<evidence type="ECO:0000313" key="3">
    <source>
        <dbReference type="EMBL" id="GCE30490.1"/>
    </source>
</evidence>
<comment type="caution">
    <text evidence="3">The sequence shown here is derived from an EMBL/GenBank/DDBJ whole genome shotgun (WGS) entry which is preliminary data.</text>
</comment>
<name>A0A402BGU2_9CHLR</name>
<evidence type="ECO:0000313" key="4">
    <source>
        <dbReference type="Proteomes" id="UP000287171"/>
    </source>
</evidence>
<organism evidence="3 4">
    <name type="scientific">Dictyobacter alpinus</name>
    <dbReference type="NCBI Taxonomy" id="2014873"/>
    <lineage>
        <taxon>Bacteria</taxon>
        <taxon>Bacillati</taxon>
        <taxon>Chloroflexota</taxon>
        <taxon>Ktedonobacteria</taxon>
        <taxon>Ktedonobacterales</taxon>
        <taxon>Dictyobacteraceae</taxon>
        <taxon>Dictyobacter</taxon>
    </lineage>
</organism>
<reference evidence="4" key="1">
    <citation type="submission" date="2018-12" db="EMBL/GenBank/DDBJ databases">
        <title>Tengunoibacter tsumagoiensis gen. nov., sp. nov., Dictyobacter kobayashii sp. nov., D. alpinus sp. nov., and D. joshuensis sp. nov. and description of Dictyobacteraceae fam. nov. within the order Ktedonobacterales isolated from Tengu-no-mugimeshi.</title>
        <authorList>
            <person name="Wang C.M."/>
            <person name="Zheng Y."/>
            <person name="Sakai Y."/>
            <person name="Toyoda A."/>
            <person name="Minakuchi Y."/>
            <person name="Abe K."/>
            <person name="Yokota A."/>
            <person name="Yabe S."/>
        </authorList>
    </citation>
    <scope>NUCLEOTIDE SEQUENCE [LARGE SCALE GENOMIC DNA]</scope>
    <source>
        <strain evidence="4">Uno16</strain>
    </source>
</reference>
<keyword evidence="4" id="KW-1185">Reference proteome</keyword>
<dbReference type="PANTHER" id="PTHR43143">
    <property type="entry name" value="METALLOPHOSPHOESTERASE, CALCINEURIN SUPERFAMILY"/>
    <property type="match status" value="1"/>
</dbReference>
<dbReference type="PANTHER" id="PTHR43143:SF1">
    <property type="entry name" value="SERINE_THREONINE-PROTEIN PHOSPHATASE CPPED1"/>
    <property type="match status" value="1"/>
</dbReference>
<dbReference type="InterPro" id="IPR051918">
    <property type="entry name" value="STPP_CPPED1"/>
</dbReference>
<dbReference type="InterPro" id="IPR004843">
    <property type="entry name" value="Calcineurin-like_PHP"/>
</dbReference>
<dbReference type="GO" id="GO:0016787">
    <property type="term" value="F:hydrolase activity"/>
    <property type="evidence" value="ECO:0007669"/>
    <property type="project" value="InterPro"/>
</dbReference>
<accession>A0A402BGU2</accession>
<dbReference type="AlphaFoldDB" id="A0A402BGU2"/>
<dbReference type="EMBL" id="BIFT01000002">
    <property type="protein sequence ID" value="GCE30490.1"/>
    <property type="molecule type" value="Genomic_DNA"/>
</dbReference>
<gene>
    <name evidence="3" type="ORF">KDA_59740</name>
</gene>
<dbReference type="Proteomes" id="UP000287171">
    <property type="component" value="Unassembled WGS sequence"/>
</dbReference>
<proteinExistence type="predicted"/>
<feature type="region of interest" description="Disordered" evidence="1">
    <location>
        <begin position="1"/>
        <end position="28"/>
    </location>
</feature>
<protein>
    <recommendedName>
        <fullName evidence="2">Calcineurin-like phosphoesterase domain-containing protein</fullName>
    </recommendedName>
</protein>
<sequence>MNSTDANNPDNRRFGADAPNPHGTQINLSHRSFSTQPFRPLPPPTGKAPYHVALEDILPAERMQAIIAGQKMVFHTIGDTGGVKRPEDQQLVVSHMENDFLAPDPLDRPAFFYHLGDVVYYYGEENQYYSQFYEPNSHYSAPIFAIPGNHDGDLIDQSVPSLQAFVTNFCAREAQLAPSSGDAPRDTMTEPNVYWTLNTPFATFIGLYTNVPEGGRLDATQIDWFHNELTQAPADKALIVATHHPIYSADNHHSGSQYMEGILDTAMQTTSRIPDLVLTAHVHNYQRFTRQYNDRFITYLVAGSGGYWNLHSILKSIKEPPTPIEFPYQLPDRPDVSIHTFSDDRHGYLKMTATPREILGEYYTVPRSQESWKAPAVLFDQFSIPLHLS</sequence>
<dbReference type="OrthoDB" id="9809781at2"/>
<dbReference type="Pfam" id="PF00149">
    <property type="entry name" value="Metallophos"/>
    <property type="match status" value="1"/>
</dbReference>
<dbReference type="SUPFAM" id="SSF56300">
    <property type="entry name" value="Metallo-dependent phosphatases"/>
    <property type="match status" value="1"/>
</dbReference>